<dbReference type="AlphaFoldDB" id="A0A9W6FU42"/>
<comment type="subcellular location">
    <subcellularLocation>
        <location evidence="2">Cell membrane</location>
        <topology evidence="2">Multi-pass membrane protein</topology>
    </subcellularLocation>
</comment>
<name>A0A9W6FU42_9BACT</name>
<dbReference type="GO" id="GO:0004605">
    <property type="term" value="F:phosphatidate cytidylyltransferase activity"/>
    <property type="evidence" value="ECO:0007669"/>
    <property type="project" value="UniProtKB-EC"/>
</dbReference>
<gene>
    <name evidence="20" type="primary">cdsA</name>
    <name evidence="20" type="ORF">DAMNIGENAA_23490</name>
</gene>
<evidence type="ECO:0000256" key="9">
    <source>
        <dbReference type="ARBA" id="ARBA00022516"/>
    </source>
</evidence>
<keyword evidence="9" id="KW-0444">Lipid biosynthesis</keyword>
<dbReference type="GO" id="GO:0016024">
    <property type="term" value="P:CDP-diacylglycerol biosynthetic process"/>
    <property type="evidence" value="ECO:0007669"/>
    <property type="project" value="TreeGrafter"/>
</dbReference>
<evidence type="ECO:0000256" key="5">
    <source>
        <dbReference type="ARBA" id="ARBA00010185"/>
    </source>
</evidence>
<feature type="transmembrane region" description="Helical" evidence="19">
    <location>
        <begin position="145"/>
        <end position="164"/>
    </location>
</feature>
<dbReference type="InterPro" id="IPR000374">
    <property type="entry name" value="PC_trans"/>
</dbReference>
<dbReference type="GO" id="GO:0005886">
    <property type="term" value="C:plasma membrane"/>
    <property type="evidence" value="ECO:0007669"/>
    <property type="project" value="UniProtKB-SubCell"/>
</dbReference>
<dbReference type="Pfam" id="PF01148">
    <property type="entry name" value="CTP_transf_1"/>
    <property type="match status" value="1"/>
</dbReference>
<evidence type="ECO:0000256" key="12">
    <source>
        <dbReference type="ARBA" id="ARBA00022695"/>
    </source>
</evidence>
<evidence type="ECO:0000256" key="1">
    <source>
        <dbReference type="ARBA" id="ARBA00001698"/>
    </source>
</evidence>
<keyword evidence="11 18" id="KW-0812">Transmembrane</keyword>
<accession>A0A9W6FU42</accession>
<comment type="caution">
    <text evidence="20">The sequence shown here is derived from an EMBL/GenBank/DDBJ whole genome shotgun (WGS) entry which is preliminary data.</text>
</comment>
<dbReference type="EC" id="2.7.7.41" evidence="6 18"/>
<feature type="transmembrane region" description="Helical" evidence="19">
    <location>
        <begin position="185"/>
        <end position="206"/>
    </location>
</feature>
<comment type="pathway">
    <text evidence="3 18">Phospholipid metabolism; CDP-diacylglycerol biosynthesis; CDP-diacylglycerol from sn-glycerol 3-phosphate: step 3/3.</text>
</comment>
<sequence length="278" mass="30776">MWDWRQWNSHKQRLVTGLSMAIPVLILLAFGPYWSWCLLLGLAAGVGLWEYQRMVLPSELPQHWRFGYILLGLVFPSAAAMGGATGLHSALVFCLFAGFLTLLFFSPQDSQGIAKLSRLSLGWLYIPYLLSYVLLIGQADQGRPWIFFTLIVIVASDAGAFYTGKRLGQHKLYERVSPKKTLEGSAGGLLASLLFGTLFGILFIGTASIGEFLFLSGFLAIVGQLGDLVESLMKRLYGKKDSSNLLPGHGGLLDRLDSLFFAFPATWFFLQWLDQGLP</sequence>
<keyword evidence="16" id="KW-0594">Phospholipid biosynthesis</keyword>
<proteinExistence type="inferred from homology"/>
<evidence type="ECO:0000256" key="13">
    <source>
        <dbReference type="ARBA" id="ARBA00022989"/>
    </source>
</evidence>
<dbReference type="EMBL" id="BSDR01000001">
    <property type="protein sequence ID" value="GLI34916.1"/>
    <property type="molecule type" value="Genomic_DNA"/>
</dbReference>
<evidence type="ECO:0000256" key="7">
    <source>
        <dbReference type="ARBA" id="ARBA00019373"/>
    </source>
</evidence>
<reference evidence="20" key="1">
    <citation type="submission" date="2022-12" db="EMBL/GenBank/DDBJ databases">
        <title>Reference genome sequencing for broad-spectrum identification of bacterial and archaeal isolates by mass spectrometry.</title>
        <authorList>
            <person name="Sekiguchi Y."/>
            <person name="Tourlousse D.M."/>
        </authorList>
    </citation>
    <scope>NUCLEOTIDE SEQUENCE</scope>
    <source>
        <strain evidence="20">ASRB1</strain>
    </source>
</reference>
<dbReference type="PANTHER" id="PTHR46382">
    <property type="entry name" value="PHOSPHATIDATE CYTIDYLYLTRANSFERASE"/>
    <property type="match status" value="1"/>
</dbReference>
<keyword evidence="14" id="KW-0443">Lipid metabolism</keyword>
<keyword evidence="15 19" id="KW-0472">Membrane</keyword>
<dbReference type="PANTHER" id="PTHR46382:SF1">
    <property type="entry name" value="PHOSPHATIDATE CYTIDYLYLTRANSFERASE"/>
    <property type="match status" value="1"/>
</dbReference>
<feature type="transmembrane region" description="Helical" evidence="19">
    <location>
        <begin position="20"/>
        <end position="45"/>
    </location>
</feature>
<feature type="transmembrane region" description="Helical" evidence="19">
    <location>
        <begin position="90"/>
        <end position="107"/>
    </location>
</feature>
<keyword evidence="13 19" id="KW-1133">Transmembrane helix</keyword>
<evidence type="ECO:0000256" key="6">
    <source>
        <dbReference type="ARBA" id="ARBA00012487"/>
    </source>
</evidence>
<comment type="pathway">
    <text evidence="4">Lipid metabolism.</text>
</comment>
<comment type="similarity">
    <text evidence="5 18">Belongs to the CDS family.</text>
</comment>
<evidence type="ECO:0000256" key="16">
    <source>
        <dbReference type="ARBA" id="ARBA00023209"/>
    </source>
</evidence>
<dbReference type="Proteomes" id="UP001144372">
    <property type="component" value="Unassembled WGS sequence"/>
</dbReference>
<evidence type="ECO:0000256" key="3">
    <source>
        <dbReference type="ARBA" id="ARBA00005119"/>
    </source>
</evidence>
<evidence type="ECO:0000256" key="18">
    <source>
        <dbReference type="RuleBase" id="RU003938"/>
    </source>
</evidence>
<dbReference type="PROSITE" id="PS01315">
    <property type="entry name" value="CDS"/>
    <property type="match status" value="1"/>
</dbReference>
<evidence type="ECO:0000256" key="2">
    <source>
        <dbReference type="ARBA" id="ARBA00004651"/>
    </source>
</evidence>
<keyword evidence="12 18" id="KW-0548">Nucleotidyltransferase</keyword>
<evidence type="ECO:0000256" key="10">
    <source>
        <dbReference type="ARBA" id="ARBA00022679"/>
    </source>
</evidence>
<evidence type="ECO:0000256" key="8">
    <source>
        <dbReference type="ARBA" id="ARBA00022475"/>
    </source>
</evidence>
<keyword evidence="17" id="KW-1208">Phospholipid metabolism</keyword>
<evidence type="ECO:0000256" key="4">
    <source>
        <dbReference type="ARBA" id="ARBA00005189"/>
    </source>
</evidence>
<keyword evidence="10 18" id="KW-0808">Transferase</keyword>
<organism evidence="20 21">
    <name type="scientific">Desulforhabdus amnigena</name>
    <dbReference type="NCBI Taxonomy" id="40218"/>
    <lineage>
        <taxon>Bacteria</taxon>
        <taxon>Pseudomonadati</taxon>
        <taxon>Thermodesulfobacteriota</taxon>
        <taxon>Syntrophobacteria</taxon>
        <taxon>Syntrophobacterales</taxon>
        <taxon>Syntrophobacteraceae</taxon>
        <taxon>Desulforhabdus</taxon>
    </lineage>
</organism>
<comment type="catalytic activity">
    <reaction evidence="1 18">
        <text>a 1,2-diacyl-sn-glycero-3-phosphate + CTP + H(+) = a CDP-1,2-diacyl-sn-glycerol + diphosphate</text>
        <dbReference type="Rhea" id="RHEA:16229"/>
        <dbReference type="ChEBI" id="CHEBI:15378"/>
        <dbReference type="ChEBI" id="CHEBI:33019"/>
        <dbReference type="ChEBI" id="CHEBI:37563"/>
        <dbReference type="ChEBI" id="CHEBI:58332"/>
        <dbReference type="ChEBI" id="CHEBI:58608"/>
        <dbReference type="EC" id="2.7.7.41"/>
    </reaction>
</comment>
<evidence type="ECO:0000313" key="21">
    <source>
        <dbReference type="Proteomes" id="UP001144372"/>
    </source>
</evidence>
<evidence type="ECO:0000256" key="14">
    <source>
        <dbReference type="ARBA" id="ARBA00023098"/>
    </source>
</evidence>
<keyword evidence="21" id="KW-1185">Reference proteome</keyword>
<evidence type="ECO:0000313" key="20">
    <source>
        <dbReference type="EMBL" id="GLI34916.1"/>
    </source>
</evidence>
<evidence type="ECO:0000256" key="17">
    <source>
        <dbReference type="ARBA" id="ARBA00023264"/>
    </source>
</evidence>
<keyword evidence="8" id="KW-1003">Cell membrane</keyword>
<feature type="transmembrane region" description="Helical" evidence="19">
    <location>
        <begin position="119"/>
        <end position="139"/>
    </location>
</feature>
<protein>
    <recommendedName>
        <fullName evidence="7 18">Phosphatidate cytidylyltransferase</fullName>
        <ecNumber evidence="6 18">2.7.7.41</ecNumber>
    </recommendedName>
</protein>
<dbReference type="RefSeq" id="WP_281794385.1">
    <property type="nucleotide sequence ID" value="NZ_BSDR01000001.1"/>
</dbReference>
<evidence type="ECO:0000256" key="19">
    <source>
        <dbReference type="SAM" id="Phobius"/>
    </source>
</evidence>
<evidence type="ECO:0000256" key="15">
    <source>
        <dbReference type="ARBA" id="ARBA00023136"/>
    </source>
</evidence>
<evidence type="ECO:0000256" key="11">
    <source>
        <dbReference type="ARBA" id="ARBA00022692"/>
    </source>
</evidence>